<dbReference type="AlphaFoldDB" id="M5EY11"/>
<evidence type="ECO:0008006" key="3">
    <source>
        <dbReference type="Google" id="ProtNLM"/>
    </source>
</evidence>
<dbReference type="Proteomes" id="UP000012062">
    <property type="component" value="Unassembled WGS sequence"/>
</dbReference>
<organism evidence="1 2">
    <name type="scientific">Mesorhizobium metallidurans STM 2683</name>
    <dbReference type="NCBI Taxonomy" id="1297569"/>
    <lineage>
        <taxon>Bacteria</taxon>
        <taxon>Pseudomonadati</taxon>
        <taxon>Pseudomonadota</taxon>
        <taxon>Alphaproteobacteria</taxon>
        <taxon>Hyphomicrobiales</taxon>
        <taxon>Phyllobacteriaceae</taxon>
        <taxon>Mesorhizobium</taxon>
    </lineage>
</organism>
<dbReference type="InterPro" id="IPR029060">
    <property type="entry name" value="PIN-like_dom_sf"/>
</dbReference>
<dbReference type="STRING" id="1297569.MESS2_130038"/>
<dbReference type="EMBL" id="CAUM01000035">
    <property type="protein sequence ID" value="CCV04481.1"/>
    <property type="molecule type" value="Genomic_DNA"/>
</dbReference>
<sequence length="196" mass="21068">MVVIDATTLLLMLRPDTPVPRGPNGVPIDRPKDRIDYLVQQLDKAKAKIVIPTPALGEALVKAGAAATQQIIDHLQRYSVFSIEPFDTRAAIEVAAMSREAMGSGNKRGGSGATWAKVKYDRQIVAIAKVNGATTIYSDDGDIATLGKRAKINVIGLAELPLPPQKAQLDLLEHAADITRAAGDKKDQNQEPPEQE</sequence>
<evidence type="ECO:0000313" key="1">
    <source>
        <dbReference type="EMBL" id="CCV04481.1"/>
    </source>
</evidence>
<evidence type="ECO:0000313" key="2">
    <source>
        <dbReference type="Proteomes" id="UP000012062"/>
    </source>
</evidence>
<keyword evidence="2" id="KW-1185">Reference proteome</keyword>
<proteinExistence type="predicted"/>
<dbReference type="Gene3D" id="3.40.50.1010">
    <property type="entry name" value="5'-nuclease"/>
    <property type="match status" value="1"/>
</dbReference>
<gene>
    <name evidence="1" type="ORF">MESS2_130038</name>
</gene>
<dbReference type="SUPFAM" id="SSF88723">
    <property type="entry name" value="PIN domain-like"/>
    <property type="match status" value="1"/>
</dbReference>
<name>M5EY11_9HYPH</name>
<dbReference type="RefSeq" id="WP_008873457.1">
    <property type="nucleotide sequence ID" value="NZ_CAUM01000035.1"/>
</dbReference>
<protein>
    <recommendedName>
        <fullName evidence="3">PIN domain-containing protein</fullName>
    </recommendedName>
</protein>
<dbReference type="OrthoDB" id="5458135at2"/>
<dbReference type="eggNOG" id="COG1848">
    <property type="taxonomic scope" value="Bacteria"/>
</dbReference>
<accession>M5EY11</accession>
<reference evidence="1 2" key="1">
    <citation type="submission" date="2013-02" db="EMBL/GenBank/DDBJ databases">
        <authorList>
            <person name="Genoscope - CEA"/>
        </authorList>
    </citation>
    <scope>NUCLEOTIDE SEQUENCE [LARGE SCALE GENOMIC DNA]</scope>
    <source>
        <strain evidence="1 2">STM 2683</strain>
    </source>
</reference>
<comment type="caution">
    <text evidence="1">The sequence shown here is derived from an EMBL/GenBank/DDBJ whole genome shotgun (WGS) entry which is preliminary data.</text>
</comment>